<feature type="chain" id="PRO_5001920629" evidence="2">
    <location>
        <begin position="24"/>
        <end position="116"/>
    </location>
</feature>
<name>A0A095WVV0_9GAMM</name>
<organism evidence="3 4">
    <name type="scientific">Pseudohaliea rubra DSM 19751</name>
    <dbReference type="NCBI Taxonomy" id="1265313"/>
    <lineage>
        <taxon>Bacteria</taxon>
        <taxon>Pseudomonadati</taxon>
        <taxon>Pseudomonadota</taxon>
        <taxon>Gammaproteobacteria</taxon>
        <taxon>Cellvibrionales</taxon>
        <taxon>Halieaceae</taxon>
        <taxon>Pseudohaliea</taxon>
    </lineage>
</organism>
<dbReference type="HOGENOM" id="CLU_1967362_0_0_6"/>
<sequence>MKTKTLSILSALALPLLAGSAHAEITQDCILEGSVDKRKAAQLGRDVYVKFRSAEAGDAAPCDMSRSSRSRRVQFKAPSTDDITDAPHGAAVKYRYIERDNGHGQWQLMEPSDGAI</sequence>
<dbReference type="AlphaFoldDB" id="A0A095WVV0"/>
<reference evidence="3 4" key="1">
    <citation type="journal article" date="2014" name="Genome Announc.">
        <title>Genome Sequence of Gammaproteobacterial Pseudohaliea rubra Type Strain DSM 19751, Isolated from Coastal Seawater of the Mediterranean Sea.</title>
        <authorList>
            <person name="Spring S."/>
            <person name="Fiebig A."/>
            <person name="Riedel T."/>
            <person name="Goker M."/>
            <person name="Klenk H.P."/>
        </authorList>
    </citation>
    <scope>NUCLEOTIDE SEQUENCE [LARGE SCALE GENOMIC DNA]</scope>
    <source>
        <strain evidence="3 4">DSM 19751</strain>
    </source>
</reference>
<keyword evidence="4" id="KW-1185">Reference proteome</keyword>
<dbReference type="OrthoDB" id="5735297at2"/>
<protein>
    <submittedName>
        <fullName evidence="3">Uncharacterized protein</fullName>
    </submittedName>
</protein>
<gene>
    <name evidence="3" type="ORF">HRUBRA_02752</name>
</gene>
<feature type="region of interest" description="Disordered" evidence="1">
    <location>
        <begin position="58"/>
        <end position="86"/>
    </location>
</feature>
<proteinExistence type="predicted"/>
<dbReference type="Proteomes" id="UP000029640">
    <property type="component" value="Unassembled WGS sequence"/>
</dbReference>
<dbReference type="eggNOG" id="ENOG50347WF">
    <property type="taxonomic scope" value="Bacteria"/>
</dbReference>
<comment type="caution">
    <text evidence="3">The sequence shown here is derived from an EMBL/GenBank/DDBJ whole genome shotgun (WGS) entry which is preliminary data.</text>
</comment>
<dbReference type="RefSeq" id="WP_052094293.1">
    <property type="nucleotide sequence ID" value="NZ_KN234747.1"/>
</dbReference>
<dbReference type="STRING" id="1265313.HRUBRA_02752"/>
<evidence type="ECO:0000256" key="1">
    <source>
        <dbReference type="SAM" id="MobiDB-lite"/>
    </source>
</evidence>
<feature type="signal peptide" evidence="2">
    <location>
        <begin position="1"/>
        <end position="23"/>
    </location>
</feature>
<keyword evidence="2" id="KW-0732">Signal</keyword>
<accession>A0A095WVV0</accession>
<evidence type="ECO:0000313" key="3">
    <source>
        <dbReference type="EMBL" id="KGE02774.1"/>
    </source>
</evidence>
<evidence type="ECO:0000256" key="2">
    <source>
        <dbReference type="SAM" id="SignalP"/>
    </source>
</evidence>
<evidence type="ECO:0000313" key="4">
    <source>
        <dbReference type="Proteomes" id="UP000029640"/>
    </source>
</evidence>
<dbReference type="EMBL" id="AUVB01000085">
    <property type="protein sequence ID" value="KGE02774.1"/>
    <property type="molecule type" value="Genomic_DNA"/>
</dbReference>